<dbReference type="Proteomes" id="UP001050691">
    <property type="component" value="Unassembled WGS sequence"/>
</dbReference>
<dbReference type="AlphaFoldDB" id="A0AAV5AAY5"/>
<keyword evidence="2" id="KW-1185">Reference proteome</keyword>
<comment type="caution">
    <text evidence="1">The sequence shown here is derived from an EMBL/GenBank/DDBJ whole genome shotgun (WGS) entry which is preliminary data.</text>
</comment>
<evidence type="ECO:0000313" key="2">
    <source>
        <dbReference type="Proteomes" id="UP001050691"/>
    </source>
</evidence>
<reference evidence="1" key="1">
    <citation type="submission" date="2021-10" db="EMBL/GenBank/DDBJ databases">
        <title>De novo Genome Assembly of Clathrus columnatus (Basidiomycota, Fungi) Using Illumina and Nanopore Sequence Data.</title>
        <authorList>
            <person name="Ogiso-Tanaka E."/>
            <person name="Itagaki H."/>
            <person name="Hosoya T."/>
            <person name="Hosaka K."/>
        </authorList>
    </citation>
    <scope>NUCLEOTIDE SEQUENCE</scope>
    <source>
        <strain evidence="1">MO-923</strain>
    </source>
</reference>
<accession>A0AAV5AAY5</accession>
<dbReference type="InterPro" id="IPR029033">
    <property type="entry name" value="His_PPase_superfam"/>
</dbReference>
<evidence type="ECO:0000313" key="1">
    <source>
        <dbReference type="EMBL" id="GJJ10384.1"/>
    </source>
</evidence>
<sequence>MQDNDDPSIEQVLPQFGLVDTTPSRWENLKRRIFELNGAGAESSTTYRVLFIGRHGEGYHNRALETYGREAWTNRAIQTALISFEGIALASGNNAAVAPKAIIKEKLREANFLQHTCNMRRTRSFIKETYPQFEIEEGFTEEDIFWGDSETDDLLRTRVREGLDEIFEKDNSWYISITAHAVTNRAIREVLGAPAKRMPTGGAFAMVISVTPTSEQAEIGFSGTTSEVC</sequence>
<protein>
    <recommendedName>
        <fullName evidence="3">Phosphoglycerate mutase</fullName>
    </recommendedName>
</protein>
<gene>
    <name evidence="1" type="ORF">Clacol_004610</name>
</gene>
<name>A0AAV5AAY5_9AGAM</name>
<organism evidence="1 2">
    <name type="scientific">Clathrus columnatus</name>
    <dbReference type="NCBI Taxonomy" id="1419009"/>
    <lineage>
        <taxon>Eukaryota</taxon>
        <taxon>Fungi</taxon>
        <taxon>Dikarya</taxon>
        <taxon>Basidiomycota</taxon>
        <taxon>Agaricomycotina</taxon>
        <taxon>Agaricomycetes</taxon>
        <taxon>Phallomycetidae</taxon>
        <taxon>Phallales</taxon>
        <taxon>Clathraceae</taxon>
        <taxon>Clathrus</taxon>
    </lineage>
</organism>
<dbReference type="EMBL" id="BPWL01000005">
    <property type="protein sequence ID" value="GJJ10384.1"/>
    <property type="molecule type" value="Genomic_DNA"/>
</dbReference>
<dbReference type="SUPFAM" id="SSF53254">
    <property type="entry name" value="Phosphoglycerate mutase-like"/>
    <property type="match status" value="1"/>
</dbReference>
<evidence type="ECO:0008006" key="3">
    <source>
        <dbReference type="Google" id="ProtNLM"/>
    </source>
</evidence>
<dbReference type="Gene3D" id="3.40.50.1240">
    <property type="entry name" value="Phosphoglycerate mutase-like"/>
    <property type="match status" value="1"/>
</dbReference>
<proteinExistence type="predicted"/>